<evidence type="ECO:0000313" key="1">
    <source>
        <dbReference type="EMBL" id="SUC03297.1"/>
    </source>
</evidence>
<dbReference type="GO" id="GO:0033818">
    <property type="term" value="F:beta-ketoacyl-acyl-carrier-protein synthase III activity"/>
    <property type="evidence" value="ECO:0007669"/>
    <property type="project" value="UniProtKB-EC"/>
</dbReference>
<accession>A0A379ERL7</accession>
<gene>
    <name evidence="1" type="primary">fabH_1</name>
    <name evidence="1" type="ORF">NCTC11621_00047</name>
</gene>
<name>A0A379ERL7_9PAST</name>
<evidence type="ECO:0000313" key="2">
    <source>
        <dbReference type="Proteomes" id="UP000254704"/>
    </source>
</evidence>
<dbReference type="AlphaFoldDB" id="A0A379ERL7"/>
<organism evidence="1 2">
    <name type="scientific">Pasteurella canis</name>
    <dbReference type="NCBI Taxonomy" id="753"/>
    <lineage>
        <taxon>Bacteria</taxon>
        <taxon>Pseudomonadati</taxon>
        <taxon>Pseudomonadota</taxon>
        <taxon>Gammaproteobacteria</taxon>
        <taxon>Pasteurellales</taxon>
        <taxon>Pasteurellaceae</taxon>
        <taxon>Pasteurella</taxon>
    </lineage>
</organism>
<proteinExistence type="predicted"/>
<protein>
    <submittedName>
        <fullName evidence="1">3-oxoacyl-ACP synthase</fullName>
        <ecNumber evidence="1">2.3.1.180</ecNumber>
    </submittedName>
</protein>
<sequence>MYSKILSTGSYLPKNIRTNADLEKNGGNL</sequence>
<dbReference type="Proteomes" id="UP000254704">
    <property type="component" value="Unassembled WGS sequence"/>
</dbReference>
<keyword evidence="1" id="KW-0808">Transferase</keyword>
<keyword evidence="1" id="KW-0012">Acyltransferase</keyword>
<dbReference type="EMBL" id="UGTV01000004">
    <property type="protein sequence ID" value="SUC03297.1"/>
    <property type="molecule type" value="Genomic_DNA"/>
</dbReference>
<reference evidence="1 2" key="1">
    <citation type="submission" date="2018-06" db="EMBL/GenBank/DDBJ databases">
        <authorList>
            <consortium name="Pathogen Informatics"/>
            <person name="Doyle S."/>
        </authorList>
    </citation>
    <scope>NUCLEOTIDE SEQUENCE [LARGE SCALE GENOMIC DNA]</scope>
    <source>
        <strain evidence="1 2">NCTC11621</strain>
    </source>
</reference>
<dbReference type="EC" id="2.3.1.180" evidence="1"/>